<keyword evidence="4" id="KW-0274">FAD</keyword>
<feature type="domain" description="FAD-binding PCMH-type" evidence="6">
    <location>
        <begin position="40"/>
        <end position="210"/>
    </location>
</feature>
<sequence>MTTTSLTSVADELRAHLECGVLGPQDVEYDQARRVWNADIDRLPAAIVQCASAQDVSEALTWCVARGLPVTVRSGGHNLAGTSVADGAVLLDTALINHVRIDTETRTVTVGAGCRWGDVDRPASELDVAVPAGVVSHTGVAGLTLGGGFGYLARQFGATVDWVQEIEVVVADGRILRASADEHPDLFWALKGAGHNFGVATEFVFRYVDLPGLATVRQCLYAADDRRALIERFATWGPDAPTNVGTYVRLLRAPEYWSQIPAAHRGQPVLSVATVTYGDPADEPALTAGMFEGVEPIYTSVRSIPHVTLQHATDDEFRYGVGHYWKHLFLREITPEAIDAMIARSDAYPGRALNSSAFIAHQLMCPFEMIAGSRTPRDGSNDSTAGVGSLYSANIGADWEYPGEKAPLVAWAKEFDEELRPYQGGTYVNFASEGGDGAVARAVYGPKYDRLVAVKGEYDPTNVFARGLVDLTTNEVAATVPAGSSGAGDR</sequence>
<evidence type="ECO:0000313" key="8">
    <source>
        <dbReference type="Proteomes" id="UP000722125"/>
    </source>
</evidence>
<dbReference type="InterPro" id="IPR012951">
    <property type="entry name" value="BBE"/>
</dbReference>
<dbReference type="RefSeq" id="WP_214347747.1">
    <property type="nucleotide sequence ID" value="NZ_JAHBOH010000001.1"/>
</dbReference>
<evidence type="ECO:0000313" key="7">
    <source>
        <dbReference type="EMBL" id="MBT0993708.1"/>
    </source>
</evidence>
<dbReference type="PANTHER" id="PTHR42973:SF39">
    <property type="entry name" value="FAD-BINDING PCMH-TYPE DOMAIN-CONTAINING PROTEIN"/>
    <property type="match status" value="1"/>
</dbReference>
<accession>A0ABS5TX24</accession>
<dbReference type="PANTHER" id="PTHR42973">
    <property type="entry name" value="BINDING OXIDOREDUCTASE, PUTATIVE (AFU_ORTHOLOGUE AFUA_1G17690)-RELATED"/>
    <property type="match status" value="1"/>
</dbReference>
<dbReference type="InterPro" id="IPR016166">
    <property type="entry name" value="FAD-bd_PCMH"/>
</dbReference>
<dbReference type="SUPFAM" id="SSF56176">
    <property type="entry name" value="FAD-binding/transporter-associated domain-like"/>
    <property type="match status" value="1"/>
</dbReference>
<dbReference type="Gene3D" id="3.30.43.10">
    <property type="entry name" value="Uridine Diphospho-n-acetylenolpyruvylglucosamine Reductase, domain 2"/>
    <property type="match status" value="1"/>
</dbReference>
<dbReference type="Proteomes" id="UP000722125">
    <property type="component" value="Unassembled WGS sequence"/>
</dbReference>
<dbReference type="PROSITE" id="PS00862">
    <property type="entry name" value="OX2_COVAL_FAD"/>
    <property type="match status" value="1"/>
</dbReference>
<evidence type="ECO:0000256" key="2">
    <source>
        <dbReference type="ARBA" id="ARBA00005466"/>
    </source>
</evidence>
<dbReference type="EMBL" id="JAHBOH010000001">
    <property type="protein sequence ID" value="MBT0993708.1"/>
    <property type="molecule type" value="Genomic_DNA"/>
</dbReference>
<gene>
    <name evidence="7" type="ORF">KIN34_05345</name>
</gene>
<dbReference type="InterPro" id="IPR016169">
    <property type="entry name" value="FAD-bd_PCMH_sub2"/>
</dbReference>
<dbReference type="InterPro" id="IPR050416">
    <property type="entry name" value="FAD-linked_Oxidoreductase"/>
</dbReference>
<evidence type="ECO:0000256" key="3">
    <source>
        <dbReference type="ARBA" id="ARBA00022630"/>
    </source>
</evidence>
<dbReference type="Pfam" id="PF08031">
    <property type="entry name" value="BBE"/>
    <property type="match status" value="1"/>
</dbReference>
<dbReference type="InterPro" id="IPR016167">
    <property type="entry name" value="FAD-bd_PCMH_sub1"/>
</dbReference>
<dbReference type="Gene3D" id="3.40.462.20">
    <property type="match status" value="1"/>
</dbReference>
<evidence type="ECO:0000256" key="4">
    <source>
        <dbReference type="ARBA" id="ARBA00022827"/>
    </source>
</evidence>
<reference evidence="7 8" key="1">
    <citation type="submission" date="2021-05" db="EMBL/GenBank/DDBJ databases">
        <title>Description of Cellulomonas sp. DKR-3 sp. nov.</title>
        <authorList>
            <person name="Dahal R.H."/>
            <person name="Chaudhary D.K."/>
        </authorList>
    </citation>
    <scope>NUCLEOTIDE SEQUENCE [LARGE SCALE GENOMIC DNA]</scope>
    <source>
        <strain evidence="7 8">DKR-3</strain>
    </source>
</reference>
<evidence type="ECO:0000256" key="1">
    <source>
        <dbReference type="ARBA" id="ARBA00001974"/>
    </source>
</evidence>
<keyword evidence="5" id="KW-0560">Oxidoreductase</keyword>
<dbReference type="PROSITE" id="PS51387">
    <property type="entry name" value="FAD_PCMH"/>
    <property type="match status" value="1"/>
</dbReference>
<organism evidence="7 8">
    <name type="scientific">Cellulomonas fulva</name>
    <dbReference type="NCBI Taxonomy" id="2835530"/>
    <lineage>
        <taxon>Bacteria</taxon>
        <taxon>Bacillati</taxon>
        <taxon>Actinomycetota</taxon>
        <taxon>Actinomycetes</taxon>
        <taxon>Micrococcales</taxon>
        <taxon>Cellulomonadaceae</taxon>
        <taxon>Cellulomonas</taxon>
    </lineage>
</organism>
<dbReference type="Pfam" id="PF01565">
    <property type="entry name" value="FAD_binding_4"/>
    <property type="match status" value="1"/>
</dbReference>
<keyword evidence="3" id="KW-0285">Flavoprotein</keyword>
<protein>
    <submittedName>
        <fullName evidence="7">FAD-binding oxidoreductase</fullName>
    </submittedName>
</protein>
<evidence type="ECO:0000259" key="6">
    <source>
        <dbReference type="PROSITE" id="PS51387"/>
    </source>
</evidence>
<proteinExistence type="inferred from homology"/>
<dbReference type="InterPro" id="IPR036318">
    <property type="entry name" value="FAD-bd_PCMH-like_sf"/>
</dbReference>
<comment type="similarity">
    <text evidence="2">Belongs to the oxygen-dependent FAD-linked oxidoreductase family.</text>
</comment>
<dbReference type="InterPro" id="IPR006093">
    <property type="entry name" value="Oxy_OxRdtase_FAD_BS"/>
</dbReference>
<comment type="caution">
    <text evidence="7">The sequence shown here is derived from an EMBL/GenBank/DDBJ whole genome shotgun (WGS) entry which is preliminary data.</text>
</comment>
<evidence type="ECO:0000256" key="5">
    <source>
        <dbReference type="ARBA" id="ARBA00023002"/>
    </source>
</evidence>
<comment type="cofactor">
    <cofactor evidence="1">
        <name>FAD</name>
        <dbReference type="ChEBI" id="CHEBI:57692"/>
    </cofactor>
</comment>
<keyword evidence="8" id="KW-1185">Reference proteome</keyword>
<dbReference type="Gene3D" id="3.30.465.10">
    <property type="match status" value="1"/>
</dbReference>
<name>A0ABS5TX24_9CELL</name>
<dbReference type="InterPro" id="IPR006094">
    <property type="entry name" value="Oxid_FAD_bind_N"/>
</dbReference>